<dbReference type="Proteomes" id="UP001431209">
    <property type="component" value="Unassembled WGS sequence"/>
</dbReference>
<feature type="chain" id="PRO_5043777859" description="Nuclear transport factor 2 family protein" evidence="1">
    <location>
        <begin position="20"/>
        <end position="159"/>
    </location>
</feature>
<name>A0AAW2YU72_9EUKA</name>
<proteinExistence type="predicted"/>
<evidence type="ECO:0000256" key="1">
    <source>
        <dbReference type="SAM" id="SignalP"/>
    </source>
</evidence>
<dbReference type="EMBL" id="JAOPGA020000639">
    <property type="protein sequence ID" value="KAL0480179.1"/>
    <property type="molecule type" value="Genomic_DNA"/>
</dbReference>
<gene>
    <name evidence="2" type="ORF">AKO1_007199</name>
</gene>
<dbReference type="AlphaFoldDB" id="A0AAW2YU72"/>
<comment type="caution">
    <text evidence="2">The sequence shown here is derived from an EMBL/GenBank/DDBJ whole genome shotgun (WGS) entry which is preliminary data.</text>
</comment>
<keyword evidence="3" id="KW-1185">Reference proteome</keyword>
<dbReference type="InterPro" id="IPR032710">
    <property type="entry name" value="NTF2-like_dom_sf"/>
</dbReference>
<organism evidence="2 3">
    <name type="scientific">Acrasis kona</name>
    <dbReference type="NCBI Taxonomy" id="1008807"/>
    <lineage>
        <taxon>Eukaryota</taxon>
        <taxon>Discoba</taxon>
        <taxon>Heterolobosea</taxon>
        <taxon>Tetramitia</taxon>
        <taxon>Eutetramitia</taxon>
        <taxon>Acrasidae</taxon>
        <taxon>Acrasis</taxon>
    </lineage>
</organism>
<sequence>MKTLLFACVLVCTLSFAVAHHEDRDIAAVKNTTKVFFTLFEMDCKAWSNLFEVDGAFYHPLAGAVVGRKSLVDFCLSAQKAKGPNLFRQDGHIRVTKADGQYHVLVEYVYSTVKDNGKVFTNSGYESMIFKVAGGKAAIKAVTEFFNRSQEPYEWDPNA</sequence>
<keyword evidence="1" id="KW-0732">Signal</keyword>
<dbReference type="Gene3D" id="3.10.450.50">
    <property type="match status" value="1"/>
</dbReference>
<evidence type="ECO:0000313" key="3">
    <source>
        <dbReference type="Proteomes" id="UP001431209"/>
    </source>
</evidence>
<evidence type="ECO:0008006" key="4">
    <source>
        <dbReference type="Google" id="ProtNLM"/>
    </source>
</evidence>
<evidence type="ECO:0000313" key="2">
    <source>
        <dbReference type="EMBL" id="KAL0480179.1"/>
    </source>
</evidence>
<accession>A0AAW2YU72</accession>
<protein>
    <recommendedName>
        <fullName evidence="4">Nuclear transport factor 2 family protein</fullName>
    </recommendedName>
</protein>
<reference evidence="2 3" key="1">
    <citation type="submission" date="2024-03" db="EMBL/GenBank/DDBJ databases">
        <title>The Acrasis kona genome and developmental transcriptomes reveal deep origins of eukaryotic multicellular pathways.</title>
        <authorList>
            <person name="Sheikh S."/>
            <person name="Fu C.-J."/>
            <person name="Brown M.W."/>
            <person name="Baldauf S.L."/>
        </authorList>
    </citation>
    <scope>NUCLEOTIDE SEQUENCE [LARGE SCALE GENOMIC DNA]</scope>
    <source>
        <strain evidence="2 3">ATCC MYA-3509</strain>
    </source>
</reference>
<feature type="signal peptide" evidence="1">
    <location>
        <begin position="1"/>
        <end position="19"/>
    </location>
</feature>
<dbReference type="SUPFAM" id="SSF54427">
    <property type="entry name" value="NTF2-like"/>
    <property type="match status" value="1"/>
</dbReference>